<dbReference type="Proteomes" id="UP000270094">
    <property type="component" value="Unassembled WGS sequence"/>
</dbReference>
<reference evidence="1 2" key="1">
    <citation type="submission" date="2018-11" db="EMBL/GenBank/DDBJ databases">
        <authorList>
            <consortium name="Pathogen Informatics"/>
        </authorList>
    </citation>
    <scope>NUCLEOTIDE SEQUENCE [LARGE SCALE GENOMIC DNA]</scope>
</reference>
<proteinExistence type="predicted"/>
<gene>
    <name evidence="1" type="ORF">SVUK_LOCUS9777</name>
</gene>
<dbReference type="AlphaFoldDB" id="A0A3P7J4T7"/>
<keyword evidence="2" id="KW-1185">Reference proteome</keyword>
<accession>A0A3P7J4T7</accession>
<sequence>MEIKIFADKQVCGSKVESVLATKQGVLNTPEGKRLSYTVPKEENINDQEFQCLKEDISNLLFELGKDSGSVTRKEVSALRQKLRAWSKPDERAVIIDSLNVFHGSARGFGPLVELTNRLADEYKNAILVTRPFLFEKLKSVRWRGNVRTFSCTTL</sequence>
<evidence type="ECO:0000313" key="2">
    <source>
        <dbReference type="Proteomes" id="UP000270094"/>
    </source>
</evidence>
<dbReference type="OrthoDB" id="16284at2759"/>
<organism evidence="1 2">
    <name type="scientific">Strongylus vulgaris</name>
    <name type="common">Blood worm</name>
    <dbReference type="NCBI Taxonomy" id="40348"/>
    <lineage>
        <taxon>Eukaryota</taxon>
        <taxon>Metazoa</taxon>
        <taxon>Ecdysozoa</taxon>
        <taxon>Nematoda</taxon>
        <taxon>Chromadorea</taxon>
        <taxon>Rhabditida</taxon>
        <taxon>Rhabditina</taxon>
        <taxon>Rhabditomorpha</taxon>
        <taxon>Strongyloidea</taxon>
        <taxon>Strongylidae</taxon>
        <taxon>Strongylus</taxon>
    </lineage>
</organism>
<name>A0A3P7J4T7_STRVU</name>
<protein>
    <submittedName>
        <fullName evidence="1">Uncharacterized protein</fullName>
    </submittedName>
</protein>
<dbReference type="EMBL" id="UYYB01094635">
    <property type="protein sequence ID" value="VDM74779.1"/>
    <property type="molecule type" value="Genomic_DNA"/>
</dbReference>
<evidence type="ECO:0000313" key="1">
    <source>
        <dbReference type="EMBL" id="VDM74779.1"/>
    </source>
</evidence>